<dbReference type="WBParaSite" id="ALUE_0001249501-mRNA-1">
    <property type="protein sequence ID" value="ALUE_0001249501-mRNA-1"/>
    <property type="gene ID" value="ALUE_0001249501"/>
</dbReference>
<evidence type="ECO:0000256" key="2">
    <source>
        <dbReference type="ARBA" id="ARBA00008785"/>
    </source>
</evidence>
<dbReference type="SMART" id="SM00919">
    <property type="entry name" value="Malic_M"/>
    <property type="match status" value="1"/>
</dbReference>
<reference evidence="12" key="1">
    <citation type="submission" date="2023-03" db="UniProtKB">
        <authorList>
            <consortium name="WormBaseParasite"/>
        </authorList>
    </citation>
    <scope>IDENTIFICATION</scope>
</reference>
<dbReference type="AlphaFoldDB" id="A0A9J2PR15"/>
<dbReference type="GO" id="GO:0051287">
    <property type="term" value="F:NAD binding"/>
    <property type="evidence" value="ECO:0007669"/>
    <property type="project" value="InterPro"/>
</dbReference>
<dbReference type="Gene3D" id="6.20.310.10">
    <property type="match status" value="1"/>
</dbReference>
<feature type="binding site" evidence="6">
    <location>
        <position position="290"/>
    </location>
    <ligand>
        <name>(S)-malate</name>
        <dbReference type="ChEBI" id="CHEBI:15589"/>
    </ligand>
</feature>
<dbReference type="SUPFAM" id="SSF53223">
    <property type="entry name" value="Aminoacid dehydrogenase-like, N-terminal domain"/>
    <property type="match status" value="2"/>
</dbReference>
<feature type="binding site" evidence="7">
    <location>
        <position position="380"/>
    </location>
    <ligand>
        <name>a divalent metal cation</name>
        <dbReference type="ChEBI" id="CHEBI:60240"/>
    </ligand>
</feature>
<protein>
    <recommendedName>
        <fullName evidence="8">Malic enzyme</fullName>
    </recommendedName>
</protein>
<evidence type="ECO:0000256" key="4">
    <source>
        <dbReference type="ARBA" id="ARBA00023002"/>
    </source>
</evidence>
<dbReference type="InterPro" id="IPR015884">
    <property type="entry name" value="Malic_enzyme_CS"/>
</dbReference>
<dbReference type="Pfam" id="PF00390">
    <property type="entry name" value="malic"/>
    <property type="match status" value="1"/>
</dbReference>
<dbReference type="Gene3D" id="3.40.50.720">
    <property type="entry name" value="NAD(P)-binding Rossmann-like Domain"/>
    <property type="match status" value="1"/>
</dbReference>
<dbReference type="SMART" id="SM01274">
    <property type="entry name" value="malic"/>
    <property type="match status" value="1"/>
</dbReference>
<dbReference type="PIRSF" id="PIRSF000106">
    <property type="entry name" value="ME"/>
    <property type="match status" value="1"/>
</dbReference>
<feature type="binding site" evidence="7">
    <location>
        <position position="404"/>
    </location>
    <ligand>
        <name>a divalent metal cation</name>
        <dbReference type="ChEBI" id="CHEBI:60240"/>
    </ligand>
</feature>
<comment type="cofactor">
    <cofactor evidence="7">
        <name>Mg(2+)</name>
        <dbReference type="ChEBI" id="CHEBI:18420"/>
    </cofactor>
    <cofactor evidence="7">
        <name>Mn(2+)</name>
        <dbReference type="ChEBI" id="CHEBI:29035"/>
    </cofactor>
    <text evidence="7">Divalent metal cations. Prefers magnesium or manganese.</text>
</comment>
<sequence>MSFIAHQSGITSVIRRSPDIAHRMVRSLSVSSQRNKSVAHHEDVYSHNLPPMDEKEMALYKLYRPERVTPKKRSAELLKEPRLNKVSFHFSFPEFLGIRIALIPEIGMGFSLYERQYLGLHGLLPPAFMTQEQQAYRVITKLREQPNDLARYIQLDGLQGMGFSLYERQYLGLHGLLPPAFMTQEQQAYRVITKLREQPNDLARYIQLDGLQDRNEKLFYRVVCDHVKELMPIVYTPTVGLACQNFGYIYRKPKGLYITINDNSVSKIYQILSNWHEEDVRAIVVTDGERILGLGDLGAYGIGIPVGKLALYVALGGVQPKWCLPVLLDVGTNNMDLLNDPFYIGLRHKRVRGKDYDTLLDNFMKACTKKYGQKTLIQFEDFANPNAFRLLDKYQDKYTMFNDDIQGTASVIVAGLLTCTRVTKKLVSQEKYLFFGAGAASTGIAEMIVHQMQNEGISKEEACNRIYLMDIDGLVTKNRKEMNPRHVQFAKDMPETTSILEVIRAARPGALIGASTVRGAFNEEVIRAMAEINERPIIFALSNPTSKAECTAEEAYTFTNGAALYASGSPFPNFELNGHTYKPGQGNNAYIFPGVALGTILFQIRHVDNDLFLLAAKKVASCVTEDSLKVGRVYPQLKEIREISIQIAVEMAKYCYKNGTANLYPQPEDLEKYVRAQVYNTEYEELINATYDWPEQDMRHGFPVPVVRHDSMDG</sequence>
<evidence type="ECO:0000256" key="3">
    <source>
        <dbReference type="ARBA" id="ARBA00022723"/>
    </source>
</evidence>
<evidence type="ECO:0000256" key="8">
    <source>
        <dbReference type="RuleBase" id="RU003426"/>
    </source>
</evidence>
<dbReference type="InterPro" id="IPR012301">
    <property type="entry name" value="Malic_N_dom"/>
</dbReference>
<evidence type="ECO:0000256" key="1">
    <source>
        <dbReference type="ARBA" id="ARBA00001936"/>
    </source>
</evidence>
<dbReference type="PROSITE" id="PS00331">
    <property type="entry name" value="MALIC_ENZYMES"/>
    <property type="match status" value="1"/>
</dbReference>
<feature type="binding site" evidence="6">
    <location>
        <position position="543"/>
    </location>
    <ligand>
        <name>(S)-malate</name>
        <dbReference type="ChEBI" id="CHEBI:15589"/>
    </ligand>
</feature>
<feature type="domain" description="Malic enzyme N-terminal" evidence="10">
    <location>
        <begin position="212"/>
        <end position="395"/>
    </location>
</feature>
<dbReference type="GO" id="GO:0046872">
    <property type="term" value="F:metal ion binding"/>
    <property type="evidence" value="ECO:0007669"/>
    <property type="project" value="UniProtKB-KW"/>
</dbReference>
<keyword evidence="4 8" id="KW-0560">Oxidoreductase</keyword>
<dbReference type="FunFam" id="3.40.50.720:FF:000060">
    <property type="entry name" value="Malic enzyme"/>
    <property type="match status" value="1"/>
</dbReference>
<dbReference type="PANTHER" id="PTHR23406:SF90">
    <property type="entry name" value="MALIC ENZYME-RELATED"/>
    <property type="match status" value="1"/>
</dbReference>
<keyword evidence="11" id="KW-1185">Reference proteome</keyword>
<dbReference type="PRINTS" id="PR00072">
    <property type="entry name" value="MALOXRDTASE"/>
</dbReference>
<feature type="binding site" evidence="6">
    <location>
        <position position="587"/>
    </location>
    <ligand>
        <name>(S)-malate</name>
        <dbReference type="ChEBI" id="CHEBI:15589"/>
    </ligand>
</feature>
<dbReference type="InterPro" id="IPR012302">
    <property type="entry name" value="Malic_NAD-bd"/>
</dbReference>
<name>A0A9J2PR15_ASCLU</name>
<evidence type="ECO:0000313" key="12">
    <source>
        <dbReference type="WBParaSite" id="ALUE_0001249501-mRNA-1"/>
    </source>
</evidence>
<dbReference type="PANTHER" id="PTHR23406">
    <property type="entry name" value="MALIC ENZYME-RELATED"/>
    <property type="match status" value="1"/>
</dbReference>
<evidence type="ECO:0000259" key="10">
    <source>
        <dbReference type="SMART" id="SM01274"/>
    </source>
</evidence>
<feature type="domain" description="Malic enzyme NAD-binding" evidence="9">
    <location>
        <begin position="405"/>
        <end position="656"/>
    </location>
</feature>
<dbReference type="InterPro" id="IPR046346">
    <property type="entry name" value="Aminoacid_DH-like_N_sf"/>
</dbReference>
<dbReference type="GO" id="GO:0005739">
    <property type="term" value="C:mitochondrion"/>
    <property type="evidence" value="ECO:0007669"/>
    <property type="project" value="TreeGrafter"/>
</dbReference>
<keyword evidence="3 7" id="KW-0479">Metal-binding</keyword>
<evidence type="ECO:0000256" key="7">
    <source>
        <dbReference type="PIRSR" id="PIRSR000106-3"/>
    </source>
</evidence>
<dbReference type="Pfam" id="PF03949">
    <property type="entry name" value="Malic_M"/>
    <property type="match status" value="1"/>
</dbReference>
<evidence type="ECO:0000256" key="6">
    <source>
        <dbReference type="PIRSR" id="PIRSR000106-2"/>
    </source>
</evidence>
<dbReference type="SUPFAM" id="SSF51735">
    <property type="entry name" value="NAD(P)-binding Rossmann-fold domains"/>
    <property type="match status" value="1"/>
</dbReference>
<feature type="binding site" evidence="7">
    <location>
        <position position="381"/>
    </location>
    <ligand>
        <name>a divalent metal cation</name>
        <dbReference type="ChEBI" id="CHEBI:60240"/>
    </ligand>
</feature>
<dbReference type="InterPro" id="IPR001891">
    <property type="entry name" value="Malic_OxRdtase"/>
</dbReference>
<dbReference type="GO" id="GO:0004473">
    <property type="term" value="F:malate dehydrogenase (decarboxylating) (NADP+) activity"/>
    <property type="evidence" value="ECO:0007669"/>
    <property type="project" value="TreeGrafter"/>
</dbReference>
<organism evidence="11 12">
    <name type="scientific">Ascaris lumbricoides</name>
    <name type="common">Giant roundworm</name>
    <dbReference type="NCBI Taxonomy" id="6252"/>
    <lineage>
        <taxon>Eukaryota</taxon>
        <taxon>Metazoa</taxon>
        <taxon>Ecdysozoa</taxon>
        <taxon>Nematoda</taxon>
        <taxon>Chromadorea</taxon>
        <taxon>Rhabditida</taxon>
        <taxon>Spirurina</taxon>
        <taxon>Ascaridomorpha</taxon>
        <taxon>Ascaridoidea</taxon>
        <taxon>Ascarididae</taxon>
        <taxon>Ascaris</taxon>
    </lineage>
</organism>
<feature type="active site" description="Proton donor" evidence="5">
    <location>
        <position position="235"/>
    </location>
</feature>
<dbReference type="CDD" id="cd05312">
    <property type="entry name" value="NAD_bind_1_malic_enz"/>
    <property type="match status" value="1"/>
</dbReference>
<dbReference type="GO" id="GO:0006108">
    <property type="term" value="P:malate metabolic process"/>
    <property type="evidence" value="ECO:0007669"/>
    <property type="project" value="TreeGrafter"/>
</dbReference>
<evidence type="ECO:0000259" key="9">
    <source>
        <dbReference type="SMART" id="SM00919"/>
    </source>
</evidence>
<dbReference type="Proteomes" id="UP000036681">
    <property type="component" value="Unplaced"/>
</dbReference>
<dbReference type="InterPro" id="IPR037062">
    <property type="entry name" value="Malic_N_dom_sf"/>
</dbReference>
<proteinExistence type="inferred from homology"/>
<dbReference type="FunFam" id="3.40.50.10380:FF:000004">
    <property type="entry name" value="Malic enzyme"/>
    <property type="match status" value="1"/>
</dbReference>
<dbReference type="Gene3D" id="3.40.50.10380">
    <property type="entry name" value="Malic enzyme, N-terminal domain"/>
    <property type="match status" value="1"/>
</dbReference>
<evidence type="ECO:0000313" key="11">
    <source>
        <dbReference type="Proteomes" id="UP000036681"/>
    </source>
</evidence>
<comment type="similarity">
    <text evidence="2 8">Belongs to the malic enzymes family.</text>
</comment>
<dbReference type="NCBIfam" id="NF010052">
    <property type="entry name" value="PRK13529.1"/>
    <property type="match status" value="1"/>
</dbReference>
<dbReference type="InterPro" id="IPR036291">
    <property type="entry name" value="NAD(P)-bd_dom_sf"/>
</dbReference>
<comment type="cofactor">
    <cofactor evidence="1">
        <name>Mn(2+)</name>
        <dbReference type="ChEBI" id="CHEBI:29035"/>
    </cofactor>
</comment>
<accession>A0A9J2PR15</accession>
<evidence type="ECO:0000256" key="5">
    <source>
        <dbReference type="PIRSR" id="PIRSR000106-1"/>
    </source>
</evidence>
<feature type="active site" description="Proton acceptor" evidence="5">
    <location>
        <position position="308"/>
    </location>
</feature>